<accession>A0A3B1C1A5</accession>
<dbReference type="PANTHER" id="PTHR45586:SF1">
    <property type="entry name" value="LIPOPOLYSACCHARIDE ASSEMBLY PROTEIN B"/>
    <property type="match status" value="1"/>
</dbReference>
<dbReference type="Gene3D" id="1.25.40.10">
    <property type="entry name" value="Tetratricopeptide repeat domain"/>
    <property type="match status" value="1"/>
</dbReference>
<organism evidence="3">
    <name type="scientific">hydrothermal vent metagenome</name>
    <dbReference type="NCBI Taxonomy" id="652676"/>
    <lineage>
        <taxon>unclassified sequences</taxon>
        <taxon>metagenomes</taxon>
        <taxon>ecological metagenomes</taxon>
    </lineage>
</organism>
<dbReference type="AlphaFoldDB" id="A0A3B1C1A5"/>
<sequence length="256" mass="28977">MVLLLGAAIQVLLSACTPGNVRTGDEMGELGQYSQTSKASEIYSKLAVAYMQEGRLDIAMQKIKRGLAISPNNPKANNIIALIYERLGEHETAEKHYKRAVKLDPKDPYTHNAYGSFLCSRERYDEADRQFADALKNPLYQTPEVALTNAGLCAGRHGNQVQAEDYFRQALKKNAKFPVALNRMANISLEKNNYLSARGYLHRYLEVTRHTAHSLWLGIRVERTLKDLDALASYEMLLRAEFPDSAEMRMYEESKK</sequence>
<gene>
    <name evidence="3" type="ORF">MNBD_GAMMA26-2424</name>
</gene>
<keyword evidence="1" id="KW-0677">Repeat</keyword>
<protein>
    <submittedName>
        <fullName evidence="3">Type IV pilus biogenesis protein PilF</fullName>
    </submittedName>
</protein>
<evidence type="ECO:0000256" key="1">
    <source>
        <dbReference type="ARBA" id="ARBA00022737"/>
    </source>
</evidence>
<dbReference type="PROSITE" id="PS50005">
    <property type="entry name" value="TPR"/>
    <property type="match status" value="2"/>
</dbReference>
<dbReference type="NCBIfam" id="TIGR02521">
    <property type="entry name" value="type_IV_pilW"/>
    <property type="match status" value="1"/>
</dbReference>
<name>A0A3B1C1A5_9ZZZZ</name>
<dbReference type="Pfam" id="PF00515">
    <property type="entry name" value="TPR_1"/>
    <property type="match status" value="1"/>
</dbReference>
<dbReference type="SUPFAM" id="SSF48452">
    <property type="entry name" value="TPR-like"/>
    <property type="match status" value="1"/>
</dbReference>
<dbReference type="InterPro" id="IPR011990">
    <property type="entry name" value="TPR-like_helical_dom_sf"/>
</dbReference>
<dbReference type="EMBL" id="UOFX01000076">
    <property type="protein sequence ID" value="VAX10687.1"/>
    <property type="molecule type" value="Genomic_DNA"/>
</dbReference>
<proteinExistence type="predicted"/>
<dbReference type="SMART" id="SM00028">
    <property type="entry name" value="TPR"/>
    <property type="match status" value="4"/>
</dbReference>
<dbReference type="InterPro" id="IPR013360">
    <property type="entry name" value="Pilus_4_PilW"/>
</dbReference>
<dbReference type="InterPro" id="IPR019734">
    <property type="entry name" value="TPR_rpt"/>
</dbReference>
<reference evidence="3" key="1">
    <citation type="submission" date="2018-06" db="EMBL/GenBank/DDBJ databases">
        <authorList>
            <person name="Zhirakovskaya E."/>
        </authorList>
    </citation>
    <scope>NUCLEOTIDE SEQUENCE</scope>
</reference>
<evidence type="ECO:0000256" key="2">
    <source>
        <dbReference type="ARBA" id="ARBA00022803"/>
    </source>
</evidence>
<dbReference type="PANTHER" id="PTHR45586">
    <property type="entry name" value="TPR REPEAT-CONTAINING PROTEIN PA4667"/>
    <property type="match status" value="1"/>
</dbReference>
<evidence type="ECO:0000313" key="3">
    <source>
        <dbReference type="EMBL" id="VAX10687.1"/>
    </source>
</evidence>
<dbReference type="Pfam" id="PF13181">
    <property type="entry name" value="TPR_8"/>
    <property type="match status" value="1"/>
</dbReference>
<keyword evidence="2" id="KW-0802">TPR repeat</keyword>
<dbReference type="InterPro" id="IPR051012">
    <property type="entry name" value="CellSynth/LPSAsmb/PSIAsmb"/>
</dbReference>